<dbReference type="Pfam" id="PF13193">
    <property type="entry name" value="AMP-binding_C"/>
    <property type="match status" value="1"/>
</dbReference>
<dbReference type="Gene3D" id="3.30.300.30">
    <property type="match status" value="1"/>
</dbReference>
<dbReference type="InterPro" id="IPR020845">
    <property type="entry name" value="AMP-binding_CS"/>
</dbReference>
<dbReference type="EMBL" id="CP025197">
    <property type="protein sequence ID" value="AUG58319.1"/>
    <property type="molecule type" value="Genomic_DNA"/>
</dbReference>
<dbReference type="RefSeq" id="WP_101302696.1">
    <property type="nucleotide sequence ID" value="NZ_CP025197.1"/>
</dbReference>
<dbReference type="InterPro" id="IPR045851">
    <property type="entry name" value="AMP-bd_C_sf"/>
</dbReference>
<dbReference type="InterPro" id="IPR042099">
    <property type="entry name" value="ANL_N_sf"/>
</dbReference>
<dbReference type="Pfam" id="PF00501">
    <property type="entry name" value="AMP-binding"/>
    <property type="match status" value="1"/>
</dbReference>
<dbReference type="InterPro" id="IPR050237">
    <property type="entry name" value="ATP-dep_AMP-bd_enzyme"/>
</dbReference>
<dbReference type="Gene3D" id="3.40.50.12780">
    <property type="entry name" value="N-terminal domain of ligase-like"/>
    <property type="match status" value="1"/>
</dbReference>
<dbReference type="GO" id="GO:0004467">
    <property type="term" value="F:long-chain fatty acid-CoA ligase activity"/>
    <property type="evidence" value="ECO:0007669"/>
    <property type="project" value="UniProtKB-EC"/>
</dbReference>
<keyword evidence="4" id="KW-1185">Reference proteome</keyword>
<evidence type="ECO:0000313" key="3">
    <source>
        <dbReference type="EMBL" id="AUG58319.1"/>
    </source>
</evidence>
<dbReference type="PANTHER" id="PTHR43767">
    <property type="entry name" value="LONG-CHAIN-FATTY-ACID--COA LIGASE"/>
    <property type="match status" value="1"/>
</dbReference>
<dbReference type="SUPFAM" id="SSF56801">
    <property type="entry name" value="Acetyl-CoA synthetase-like"/>
    <property type="match status" value="1"/>
</dbReference>
<dbReference type="InterPro" id="IPR025110">
    <property type="entry name" value="AMP-bd_C"/>
</dbReference>
<sequence>MNYCDFLYDSIDKYIDNEAIVDLEKDERLTFGELKDAVIKVADFLVSKGYKPGMVIATHLNNGAEAAIALLAIQYIGCVICLIDPLYKADELPYYIKDSGASLIFTHLDKESVKKVYQGEVEIFEEGDIRRIYKNTQSIDKEPGMYKFDKDELAMLLYTSGSTSAPKAVMLSTGCYYTFLEKSDMRMYQYTEEDRLLCFVPFSHGFGSISLLIPSLAHKAALVFLKSFHPIKVVEAIEKENITHIYGVPTHYMQLLRYEQGIEKLKKLKAAFCAAAPLSSETAIQWKEKVGIYLDEGYGLSETCTLIATRISKLPDVSGNVGFPPTGILEVDVVDENGQVVEDGAIGELRVRGRGLMLGYYNRPEETAERLRDGCVYTGDLGYKKEDGSYVVCGRKTEFINVAGLKISPIEVESALNSHPNVVDSAAIGISDPLYGEVVKAYVVIEDGADVKERDLIRYLSGKIANFKIPKTIEFIDVIPRNNVGKIDKKALKNRESLK</sequence>
<feature type="domain" description="AMP-binding enzyme C-terminal" evidence="2">
    <location>
        <begin position="411"/>
        <end position="486"/>
    </location>
</feature>
<dbReference type="AlphaFoldDB" id="A0A2K9E4J6"/>
<feature type="domain" description="AMP-dependent synthetase/ligase" evidence="1">
    <location>
        <begin position="10"/>
        <end position="361"/>
    </location>
</feature>
<gene>
    <name evidence="3" type="primary">lcfB3</name>
    <name evidence="3" type="ORF">HVS_12210</name>
</gene>
<proteinExistence type="predicted"/>
<dbReference type="PANTHER" id="PTHR43767:SF10">
    <property type="entry name" value="SURFACTIN SYNTHASE SUBUNIT 1"/>
    <property type="match status" value="1"/>
</dbReference>
<evidence type="ECO:0000259" key="2">
    <source>
        <dbReference type="Pfam" id="PF13193"/>
    </source>
</evidence>
<dbReference type="PROSITE" id="PS00455">
    <property type="entry name" value="AMP_BINDING"/>
    <property type="match status" value="1"/>
</dbReference>
<organism evidence="3 4">
    <name type="scientific">Acetivibrio saccincola</name>
    <dbReference type="NCBI Taxonomy" id="1677857"/>
    <lineage>
        <taxon>Bacteria</taxon>
        <taxon>Bacillati</taxon>
        <taxon>Bacillota</taxon>
        <taxon>Clostridia</taxon>
        <taxon>Eubacteriales</taxon>
        <taxon>Oscillospiraceae</taxon>
        <taxon>Acetivibrio</taxon>
    </lineage>
</organism>
<name>A0A2K9E4J6_9FIRM</name>
<evidence type="ECO:0000313" key="4">
    <source>
        <dbReference type="Proteomes" id="UP000233534"/>
    </source>
</evidence>
<keyword evidence="3" id="KW-0436">Ligase</keyword>
<accession>A0A2K9E4J6</accession>
<dbReference type="EC" id="6.2.1.3" evidence="3"/>
<protein>
    <submittedName>
        <fullName evidence="3">Long-chain-fatty-acid--CoA ligase</fullName>
        <ecNumber evidence="3">6.2.1.3</ecNumber>
    </submittedName>
</protein>
<reference evidence="3 4" key="1">
    <citation type="submission" date="2017-12" db="EMBL/GenBank/DDBJ databases">
        <title>Complete genome sequence of Herbivorax saccincola GGR1, a novel Cellulosome-producing hydrolytic bacterium in a thermophilic biogas plant, established by Illumina and Nanopore MinION sequencing.</title>
        <authorList>
            <person name="Pechtl A."/>
            <person name="Ruckert C."/>
            <person name="Koeck D.E."/>
            <person name="Maus I."/>
            <person name="Winkler A."/>
            <person name="Kalinowski J."/>
            <person name="Puhler A."/>
            <person name="Schwarz W.W."/>
            <person name="Zverlov V.V."/>
            <person name="Schluter A."/>
            <person name="Liebl W."/>
        </authorList>
    </citation>
    <scope>NUCLEOTIDE SEQUENCE [LARGE SCALE GENOMIC DNA]</scope>
    <source>
        <strain evidence="4">SR1</strain>
    </source>
</reference>
<dbReference type="InterPro" id="IPR000873">
    <property type="entry name" value="AMP-dep_synth/lig_dom"/>
</dbReference>
<evidence type="ECO:0000259" key="1">
    <source>
        <dbReference type="Pfam" id="PF00501"/>
    </source>
</evidence>
<dbReference type="KEGG" id="hsc:HVS_12210"/>
<dbReference type="Proteomes" id="UP000233534">
    <property type="component" value="Chromosome"/>
</dbReference>